<dbReference type="SMART" id="SM00271">
    <property type="entry name" value="DnaJ"/>
    <property type="match status" value="1"/>
</dbReference>
<dbReference type="HAMAP" id="MF_01152">
    <property type="entry name" value="DnaJ"/>
    <property type="match status" value="1"/>
</dbReference>
<protein>
    <recommendedName>
        <fullName evidence="7">Chaperone protein DnaJ</fullName>
    </recommendedName>
</protein>
<evidence type="ECO:0000256" key="8">
    <source>
        <dbReference type="PROSITE-ProRule" id="PRU00546"/>
    </source>
</evidence>
<evidence type="ECO:0000256" key="6">
    <source>
        <dbReference type="ARBA" id="ARBA00023186"/>
    </source>
</evidence>
<dbReference type="PRINTS" id="PR00625">
    <property type="entry name" value="JDOMAIN"/>
</dbReference>
<dbReference type="SUPFAM" id="SSF49493">
    <property type="entry name" value="HSP40/DnaJ peptide-binding domain"/>
    <property type="match status" value="2"/>
</dbReference>
<dbReference type="InterPro" id="IPR002939">
    <property type="entry name" value="DnaJ_C"/>
</dbReference>
<dbReference type="Gene3D" id="2.10.230.10">
    <property type="entry name" value="Heat shock protein DnaJ, cysteine-rich domain"/>
    <property type="match status" value="1"/>
</dbReference>
<feature type="zinc finger region" description="CR-type" evidence="8">
    <location>
        <begin position="134"/>
        <end position="216"/>
    </location>
</feature>
<dbReference type="GO" id="GO:0016491">
    <property type="term" value="F:oxidoreductase activity"/>
    <property type="evidence" value="ECO:0007669"/>
    <property type="project" value="UniProtKB-KW"/>
</dbReference>
<feature type="domain" description="CR-type" evidence="10">
    <location>
        <begin position="134"/>
        <end position="216"/>
    </location>
</feature>
<evidence type="ECO:0000313" key="11">
    <source>
        <dbReference type="EMBL" id="WFD11576.1"/>
    </source>
</evidence>
<dbReference type="NCBIfam" id="TIGR02349">
    <property type="entry name" value="DnaJ_bact"/>
    <property type="match status" value="1"/>
</dbReference>
<feature type="domain" description="J" evidence="9">
    <location>
        <begin position="5"/>
        <end position="70"/>
    </location>
</feature>
<comment type="similarity">
    <text evidence="7">Belongs to the DnaJ family.</text>
</comment>
<proteinExistence type="inferred from homology"/>
<dbReference type="InterPro" id="IPR036869">
    <property type="entry name" value="J_dom_sf"/>
</dbReference>
<dbReference type="RefSeq" id="WP_277733664.1">
    <property type="nucleotide sequence ID" value="NZ_CP120733.1"/>
</dbReference>
<dbReference type="Proteomes" id="UP001222800">
    <property type="component" value="Chromosome"/>
</dbReference>
<dbReference type="PROSITE" id="PS51188">
    <property type="entry name" value="ZF_CR"/>
    <property type="match status" value="1"/>
</dbReference>
<dbReference type="EMBL" id="CP120733">
    <property type="protein sequence ID" value="WFD11576.1"/>
    <property type="molecule type" value="Genomic_DNA"/>
</dbReference>
<dbReference type="InterPro" id="IPR036410">
    <property type="entry name" value="HSP_DnaJ_Cys-rich_dom_sf"/>
</dbReference>
<dbReference type="NCBIfam" id="NF008035">
    <property type="entry name" value="PRK10767.1"/>
    <property type="match status" value="1"/>
</dbReference>
<keyword evidence="4 7" id="KW-0863">Zinc-finger</keyword>
<keyword evidence="3 7" id="KW-0677">Repeat</keyword>
<dbReference type="InterPro" id="IPR001623">
    <property type="entry name" value="DnaJ_domain"/>
</dbReference>
<keyword evidence="1 7" id="KW-0235">DNA replication</keyword>
<dbReference type="PANTHER" id="PTHR43096">
    <property type="entry name" value="DNAJ HOMOLOG 1, MITOCHONDRIAL-RELATED"/>
    <property type="match status" value="1"/>
</dbReference>
<dbReference type="Gene3D" id="1.10.287.110">
    <property type="entry name" value="DnaJ domain"/>
    <property type="match status" value="1"/>
</dbReference>
<feature type="repeat" description="CXXCXGXG motif" evidence="7">
    <location>
        <begin position="204"/>
        <end position="211"/>
    </location>
</feature>
<evidence type="ECO:0000256" key="4">
    <source>
        <dbReference type="ARBA" id="ARBA00022771"/>
    </source>
</evidence>
<keyword evidence="6 7" id="KW-0143">Chaperone</keyword>
<evidence type="ECO:0000259" key="9">
    <source>
        <dbReference type="PROSITE" id="PS50076"/>
    </source>
</evidence>
<evidence type="ECO:0000256" key="2">
    <source>
        <dbReference type="ARBA" id="ARBA00022723"/>
    </source>
</evidence>
<dbReference type="PROSITE" id="PS50076">
    <property type="entry name" value="DNAJ_2"/>
    <property type="match status" value="1"/>
</dbReference>
<feature type="binding site" evidence="7">
    <location>
        <position position="167"/>
    </location>
    <ligand>
        <name>Zn(2+)</name>
        <dbReference type="ChEBI" id="CHEBI:29105"/>
        <label>2</label>
    </ligand>
</feature>
<feature type="binding site" evidence="7">
    <location>
        <position position="147"/>
    </location>
    <ligand>
        <name>Zn(2+)</name>
        <dbReference type="ChEBI" id="CHEBI:29105"/>
        <label>1</label>
    </ligand>
</feature>
<feature type="binding site" evidence="7">
    <location>
        <position position="190"/>
    </location>
    <ligand>
        <name>Zn(2+)</name>
        <dbReference type="ChEBI" id="CHEBI:29105"/>
        <label>2</label>
    </ligand>
</feature>
<organism evidence="11 12">
    <name type="scientific">Tepidibacter hydrothermalis</name>
    <dbReference type="NCBI Taxonomy" id="3036126"/>
    <lineage>
        <taxon>Bacteria</taxon>
        <taxon>Bacillati</taxon>
        <taxon>Bacillota</taxon>
        <taxon>Clostridia</taxon>
        <taxon>Peptostreptococcales</taxon>
        <taxon>Peptostreptococcaceae</taxon>
        <taxon>Tepidibacter</taxon>
    </lineage>
</organism>
<dbReference type="Pfam" id="PF00226">
    <property type="entry name" value="DnaJ"/>
    <property type="match status" value="1"/>
</dbReference>
<feature type="binding site" evidence="7">
    <location>
        <position position="164"/>
    </location>
    <ligand>
        <name>Zn(2+)</name>
        <dbReference type="ChEBI" id="CHEBI:29105"/>
        <label>2</label>
    </ligand>
</feature>
<dbReference type="PANTHER" id="PTHR43096:SF52">
    <property type="entry name" value="DNAJ HOMOLOG 1, MITOCHONDRIAL-RELATED"/>
    <property type="match status" value="1"/>
</dbReference>
<feature type="binding site" evidence="7">
    <location>
        <position position="150"/>
    </location>
    <ligand>
        <name>Zn(2+)</name>
        <dbReference type="ChEBI" id="CHEBI:29105"/>
        <label>1</label>
    </ligand>
</feature>
<feature type="repeat" description="CXXCXGXG motif" evidence="7">
    <location>
        <begin position="164"/>
        <end position="171"/>
    </location>
</feature>
<comment type="domain">
    <text evidence="7">The J domain is necessary and sufficient to stimulate DnaK ATPase activity. Zinc center 1 plays an important role in the autonomous, DnaK-independent chaperone activity of DnaJ. Zinc center 2 is essential for interaction with DnaK and for DnaJ activity.</text>
</comment>
<reference evidence="11 12" key="1">
    <citation type="submission" date="2023-03" db="EMBL/GenBank/DDBJ databases">
        <title>Complete genome sequence of Tepidibacter sp. SWIR-1, isolated from a deep-sea hydrothermal vent.</title>
        <authorList>
            <person name="Li X."/>
        </authorList>
    </citation>
    <scope>NUCLEOTIDE SEQUENCE [LARGE SCALE GENOMIC DNA]</scope>
    <source>
        <strain evidence="11 12">SWIR-1</strain>
    </source>
</reference>
<comment type="subunit">
    <text evidence="7">Homodimer.</text>
</comment>
<dbReference type="InterPro" id="IPR001305">
    <property type="entry name" value="HSP_DnaJ_Cys-rich_dom"/>
</dbReference>
<keyword evidence="7" id="KW-0346">Stress response</keyword>
<comment type="function">
    <text evidence="7">Participates actively in the response to hyperosmotic and heat shock by preventing the aggregation of stress-denatured proteins and by disaggregating proteins, also in an autonomous, DnaK-independent fashion. Unfolded proteins bind initially to DnaJ; upon interaction with the DnaJ-bound protein, DnaK hydrolyzes its bound ATP, resulting in the formation of a stable complex. GrpE releases ADP from DnaK; ATP binding to DnaK triggers the release of the substrate protein, thus completing the reaction cycle. Several rounds of ATP-dependent interactions between DnaJ, DnaK and GrpE are required for fully efficient folding. Also involved, together with DnaK and GrpE, in the DNA replication of plasmids through activation of initiation proteins.</text>
</comment>
<dbReference type="Gene3D" id="2.60.260.20">
    <property type="entry name" value="Urease metallochaperone UreE, N-terminal domain"/>
    <property type="match status" value="2"/>
</dbReference>
<feature type="binding site" evidence="7">
    <location>
        <position position="207"/>
    </location>
    <ligand>
        <name>Zn(2+)</name>
        <dbReference type="ChEBI" id="CHEBI:29105"/>
        <label>1</label>
    </ligand>
</feature>
<dbReference type="SUPFAM" id="SSF57938">
    <property type="entry name" value="DnaJ/Hsp40 cysteine-rich domain"/>
    <property type="match status" value="1"/>
</dbReference>
<keyword evidence="12" id="KW-1185">Reference proteome</keyword>
<keyword evidence="7" id="KW-0963">Cytoplasm</keyword>
<feature type="binding site" evidence="7">
    <location>
        <position position="193"/>
    </location>
    <ligand>
        <name>Zn(2+)</name>
        <dbReference type="ChEBI" id="CHEBI:29105"/>
        <label>2</label>
    </ligand>
</feature>
<keyword evidence="11" id="KW-0560">Oxidoreductase</keyword>
<feature type="repeat" description="CXXCXGXG motif" evidence="7">
    <location>
        <begin position="190"/>
        <end position="197"/>
    </location>
</feature>
<dbReference type="Pfam" id="PF01556">
    <property type="entry name" value="DnaJ_C"/>
    <property type="match status" value="1"/>
</dbReference>
<keyword evidence="5 7" id="KW-0862">Zinc</keyword>
<gene>
    <name evidence="7 11" type="primary">dnaJ</name>
    <name evidence="11" type="ORF">P4S50_05735</name>
</gene>
<keyword evidence="2 7" id="KW-0479">Metal-binding</keyword>
<name>A0ABY8EF61_9FIRM</name>
<comment type="subcellular location">
    <subcellularLocation>
        <location evidence="7">Cytoplasm</location>
    </subcellularLocation>
</comment>
<dbReference type="CDD" id="cd10747">
    <property type="entry name" value="DnaJ_C"/>
    <property type="match status" value="1"/>
</dbReference>
<dbReference type="InterPro" id="IPR008971">
    <property type="entry name" value="HSP40/DnaJ_pept-bd"/>
</dbReference>
<dbReference type="Pfam" id="PF00684">
    <property type="entry name" value="DnaJ_CXXCXGXG"/>
    <property type="match status" value="1"/>
</dbReference>
<evidence type="ECO:0000256" key="5">
    <source>
        <dbReference type="ARBA" id="ARBA00022833"/>
    </source>
</evidence>
<dbReference type="SUPFAM" id="SSF46565">
    <property type="entry name" value="Chaperone J-domain"/>
    <property type="match status" value="1"/>
</dbReference>
<dbReference type="CDD" id="cd10719">
    <property type="entry name" value="DnaJ_zf"/>
    <property type="match status" value="1"/>
</dbReference>
<dbReference type="InterPro" id="IPR018253">
    <property type="entry name" value="DnaJ_domain_CS"/>
</dbReference>
<feature type="binding site" evidence="7">
    <location>
        <position position="204"/>
    </location>
    <ligand>
        <name>Zn(2+)</name>
        <dbReference type="ChEBI" id="CHEBI:29105"/>
        <label>1</label>
    </ligand>
</feature>
<dbReference type="PROSITE" id="PS00636">
    <property type="entry name" value="DNAJ_1"/>
    <property type="match status" value="1"/>
</dbReference>
<dbReference type="InterPro" id="IPR012724">
    <property type="entry name" value="DnaJ"/>
</dbReference>
<evidence type="ECO:0000256" key="7">
    <source>
        <dbReference type="HAMAP-Rule" id="MF_01152"/>
    </source>
</evidence>
<evidence type="ECO:0000259" key="10">
    <source>
        <dbReference type="PROSITE" id="PS51188"/>
    </source>
</evidence>
<dbReference type="CDD" id="cd06257">
    <property type="entry name" value="DnaJ"/>
    <property type="match status" value="1"/>
</dbReference>
<evidence type="ECO:0000313" key="12">
    <source>
        <dbReference type="Proteomes" id="UP001222800"/>
    </source>
</evidence>
<accession>A0ABY8EF61</accession>
<feature type="repeat" description="CXXCXGXG motif" evidence="7">
    <location>
        <begin position="147"/>
        <end position="154"/>
    </location>
</feature>
<evidence type="ECO:0000256" key="3">
    <source>
        <dbReference type="ARBA" id="ARBA00022737"/>
    </source>
</evidence>
<comment type="cofactor">
    <cofactor evidence="7">
        <name>Zn(2+)</name>
        <dbReference type="ChEBI" id="CHEBI:29105"/>
    </cofactor>
    <text evidence="7">Binds 2 Zn(2+) ions per monomer.</text>
</comment>
<sequence>MSKRDYYEVLGVEKGASDQELKKAYRKLAMKYHPDRNPDNKEAEDKFKEANEAYEVLSDAQKRQNYDQFGHAGANGGHGGFDFNGSGFGGFEDIFGDMFGDIFGGGRSRRRNGPERGSDIRYRMTISFEDAAFGIEKEITINRSESCDECSGTGAKPGTSKKTCPTCGGSGEVKQAQRTPFGTMMNVRPCHACSGSGSIIETPCSKCSGKGEVNKKKQVNIKIPAGIDDGSAIRLSGEGELGLRGGPRGDLYVVIDVLPHKLFERDGNDVYCEMPITFAQAALGDEVEVPTLDGKVKYKIPEGTQTGTVFRLREKGIPRLRSKTRGDQYVKVVVEVPKKLSENQKDLLKQFAKESGEEVHEQRKNFFDKMKDLLK</sequence>
<evidence type="ECO:0000256" key="1">
    <source>
        <dbReference type="ARBA" id="ARBA00022705"/>
    </source>
</evidence>